<keyword evidence="5" id="KW-0378">Hydrolase</keyword>
<comment type="similarity">
    <text evidence="3">Belongs to the metallo-dependent hydrolases superfamily. DHOase family. Class I DHOase subfamily.</text>
</comment>
<comment type="caution">
    <text evidence="8">The sequence shown here is derived from an EMBL/GenBank/DDBJ whole genome shotgun (WGS) entry which is preliminary data.</text>
</comment>
<protein>
    <submittedName>
        <fullName evidence="8">Dihydroorotase</fullName>
    </submittedName>
</protein>
<feature type="domain" description="Dihydroorotase catalytic" evidence="7">
    <location>
        <begin position="44"/>
        <end position="180"/>
    </location>
</feature>
<gene>
    <name evidence="8" type="ORF">IAD25_02275</name>
</gene>
<evidence type="ECO:0000256" key="3">
    <source>
        <dbReference type="ARBA" id="ARBA00010286"/>
    </source>
</evidence>
<dbReference type="GO" id="GO:0004151">
    <property type="term" value="F:dihydroorotase activity"/>
    <property type="evidence" value="ECO:0007669"/>
    <property type="project" value="InterPro"/>
</dbReference>
<accession>A0A9D1N5V6</accession>
<evidence type="ECO:0000313" key="9">
    <source>
        <dbReference type="Proteomes" id="UP000824130"/>
    </source>
</evidence>
<dbReference type="InterPro" id="IPR002195">
    <property type="entry name" value="Dihydroorotase_CS"/>
</dbReference>
<dbReference type="PANTHER" id="PTHR43668">
    <property type="entry name" value="ALLANTOINASE"/>
    <property type="match status" value="1"/>
</dbReference>
<dbReference type="PANTHER" id="PTHR43668:SF2">
    <property type="entry name" value="ALLANTOINASE"/>
    <property type="match status" value="1"/>
</dbReference>
<dbReference type="CDD" id="cd01317">
    <property type="entry name" value="DHOase_IIa"/>
    <property type="match status" value="1"/>
</dbReference>
<evidence type="ECO:0000256" key="2">
    <source>
        <dbReference type="ARBA" id="ARBA00002368"/>
    </source>
</evidence>
<comment type="cofactor">
    <cofactor evidence="1">
        <name>Zn(2+)</name>
        <dbReference type="ChEBI" id="CHEBI:29105"/>
    </cofactor>
</comment>
<dbReference type="PROSITE" id="PS00483">
    <property type="entry name" value="DIHYDROOROTASE_2"/>
    <property type="match status" value="1"/>
</dbReference>
<dbReference type="Pfam" id="PF12890">
    <property type="entry name" value="DHOase"/>
    <property type="match status" value="1"/>
</dbReference>
<dbReference type="PROSITE" id="PS00482">
    <property type="entry name" value="DIHYDROOROTASE_1"/>
    <property type="match status" value="1"/>
</dbReference>
<dbReference type="InterPro" id="IPR011059">
    <property type="entry name" value="Metal-dep_hydrolase_composite"/>
</dbReference>
<dbReference type="AlphaFoldDB" id="A0A9D1N5V6"/>
<sequence length="400" mass="44713">MWILESAMREYPEKFIKTEDVDIAGRERLGSFGIDISHFSNCYILPGLTDVHVHLREPGFLYKETMKTGTLSAAAGGFTDIFSMPNLDPCPDTVENLEIQLAAIERDACVRVYPYGAITMGERGQELSDMERLADHVIAFTDDGRGVASEEMMREAMKRAKALGKLIVAHCEDENFPKESSESEWKQLERDIRLIRETGCSYHVCHVSTRESIELVRKAKEEGLDITCETAPHYLTISNDQVEDDGRFKMNPPIKGPEDREVLLEAIADGTIDMIATDHAPHSRDEKSRGFADSAFGIVGMETAFPVMYTKLVETGTITADRLIQLMCDGPRKRFGLPGTSIASELSSAAPTFAIWDLDSRYRIDPEGFQSMGRSCPFEGWTVTGRCLLTAVDGKVVWRY</sequence>
<reference evidence="8" key="2">
    <citation type="journal article" date="2021" name="PeerJ">
        <title>Extensive microbial diversity within the chicken gut microbiome revealed by metagenomics and culture.</title>
        <authorList>
            <person name="Gilroy R."/>
            <person name="Ravi A."/>
            <person name="Getino M."/>
            <person name="Pursley I."/>
            <person name="Horton D.L."/>
            <person name="Alikhan N.F."/>
            <person name="Baker D."/>
            <person name="Gharbi K."/>
            <person name="Hall N."/>
            <person name="Watson M."/>
            <person name="Adriaenssens E.M."/>
            <person name="Foster-Nyarko E."/>
            <person name="Jarju S."/>
            <person name="Secka A."/>
            <person name="Antonio M."/>
            <person name="Oren A."/>
            <person name="Chaudhuri R.R."/>
            <person name="La Ragione R."/>
            <person name="Hildebrand F."/>
            <person name="Pallen M.J."/>
        </authorList>
    </citation>
    <scope>NUCLEOTIDE SEQUENCE</scope>
    <source>
        <strain evidence="8">ChiSjej4B22-8349</strain>
    </source>
</reference>
<name>A0A9D1N5V6_9FIRM</name>
<dbReference type="GO" id="GO:0046872">
    <property type="term" value="F:metal ion binding"/>
    <property type="evidence" value="ECO:0007669"/>
    <property type="project" value="UniProtKB-KW"/>
</dbReference>
<dbReference type="GO" id="GO:0004038">
    <property type="term" value="F:allantoinase activity"/>
    <property type="evidence" value="ECO:0007669"/>
    <property type="project" value="TreeGrafter"/>
</dbReference>
<dbReference type="InterPro" id="IPR032466">
    <property type="entry name" value="Metal_Hydrolase"/>
</dbReference>
<evidence type="ECO:0000256" key="5">
    <source>
        <dbReference type="ARBA" id="ARBA00022801"/>
    </source>
</evidence>
<comment type="function">
    <text evidence="2">Catalyzes the reversible cyclization of carbamoyl aspartate to dihydroorotate.</text>
</comment>
<organism evidence="8 9">
    <name type="scientific">Candidatus Allocopromorpha excrementipullorum</name>
    <dbReference type="NCBI Taxonomy" id="2840743"/>
    <lineage>
        <taxon>Bacteria</taxon>
        <taxon>Bacillati</taxon>
        <taxon>Bacillota</taxon>
        <taxon>Clostridia</taxon>
        <taxon>Eubacteriales</taxon>
        <taxon>Eubacteriaceae</taxon>
        <taxon>Eubacteriaceae incertae sedis</taxon>
        <taxon>Candidatus Allocopromorpha</taxon>
    </lineage>
</organism>
<dbReference type="Gene3D" id="3.20.20.140">
    <property type="entry name" value="Metal-dependent hydrolases"/>
    <property type="match status" value="1"/>
</dbReference>
<dbReference type="NCBIfam" id="TIGR00857">
    <property type="entry name" value="pyrC_multi"/>
    <property type="match status" value="1"/>
</dbReference>
<evidence type="ECO:0000313" key="8">
    <source>
        <dbReference type="EMBL" id="HIU95526.1"/>
    </source>
</evidence>
<keyword evidence="6" id="KW-0665">Pyrimidine biosynthesis</keyword>
<evidence type="ECO:0000256" key="6">
    <source>
        <dbReference type="ARBA" id="ARBA00022975"/>
    </source>
</evidence>
<dbReference type="SUPFAM" id="SSF51556">
    <property type="entry name" value="Metallo-dependent hydrolases"/>
    <property type="match status" value="1"/>
</dbReference>
<evidence type="ECO:0000256" key="4">
    <source>
        <dbReference type="ARBA" id="ARBA00022723"/>
    </source>
</evidence>
<dbReference type="SUPFAM" id="SSF51338">
    <property type="entry name" value="Composite domain of metallo-dependent hydrolases"/>
    <property type="match status" value="1"/>
</dbReference>
<dbReference type="InterPro" id="IPR004722">
    <property type="entry name" value="DHOase"/>
</dbReference>
<reference evidence="8" key="1">
    <citation type="submission" date="2020-10" db="EMBL/GenBank/DDBJ databases">
        <authorList>
            <person name="Gilroy R."/>
        </authorList>
    </citation>
    <scope>NUCLEOTIDE SEQUENCE</scope>
    <source>
        <strain evidence="8">ChiSjej4B22-8349</strain>
    </source>
</reference>
<dbReference type="Proteomes" id="UP000824130">
    <property type="component" value="Unassembled WGS sequence"/>
</dbReference>
<evidence type="ECO:0000256" key="1">
    <source>
        <dbReference type="ARBA" id="ARBA00001947"/>
    </source>
</evidence>
<evidence type="ECO:0000259" key="7">
    <source>
        <dbReference type="Pfam" id="PF12890"/>
    </source>
</evidence>
<dbReference type="GO" id="GO:0006145">
    <property type="term" value="P:purine nucleobase catabolic process"/>
    <property type="evidence" value="ECO:0007669"/>
    <property type="project" value="TreeGrafter"/>
</dbReference>
<dbReference type="InterPro" id="IPR050138">
    <property type="entry name" value="DHOase/Allantoinase_Hydrolase"/>
</dbReference>
<proteinExistence type="inferred from homology"/>
<keyword evidence="4" id="KW-0479">Metal-binding</keyword>
<dbReference type="GO" id="GO:0005737">
    <property type="term" value="C:cytoplasm"/>
    <property type="evidence" value="ECO:0007669"/>
    <property type="project" value="TreeGrafter"/>
</dbReference>
<dbReference type="EMBL" id="DVOB01000052">
    <property type="protein sequence ID" value="HIU95526.1"/>
    <property type="molecule type" value="Genomic_DNA"/>
</dbReference>
<dbReference type="InterPro" id="IPR024403">
    <property type="entry name" value="DHOase_cat"/>
</dbReference>
<dbReference type="Gene3D" id="2.30.40.10">
    <property type="entry name" value="Urease, subunit C, domain 1"/>
    <property type="match status" value="1"/>
</dbReference>
<dbReference type="GO" id="GO:0006221">
    <property type="term" value="P:pyrimidine nucleotide biosynthetic process"/>
    <property type="evidence" value="ECO:0007669"/>
    <property type="project" value="UniProtKB-KW"/>
</dbReference>